<dbReference type="GO" id="GO:0005524">
    <property type="term" value="F:ATP binding"/>
    <property type="evidence" value="ECO:0007669"/>
    <property type="project" value="InterPro"/>
</dbReference>
<feature type="domain" description="Phosphoribulokinase/uridine kinase" evidence="1">
    <location>
        <begin position="24"/>
        <end position="138"/>
    </location>
</feature>
<dbReference type="Gene3D" id="3.40.50.300">
    <property type="entry name" value="P-loop containing nucleotide triphosphate hydrolases"/>
    <property type="match status" value="1"/>
</dbReference>
<sequence>MNVGAPLLALLQADFGLARRTRPVIGIAGESGSGKTTAATELAAALTAAGMPAAVLHQDDYFVRPPRTNHLHRERDLSAVGPREVDLARLREHVAAFRAGRDGVRVPQVDYPNDRFLERVVDFAPLAALVVEGTYVLALDGLDVRVFCAATHDETRERRRLRNRDIDAPFVERVLEIEHALIAPQAALADVVIDPEFRVARAATGGQRL</sequence>
<dbReference type="Proteomes" id="UP001161325">
    <property type="component" value="Unassembled WGS sequence"/>
</dbReference>
<dbReference type="InterPro" id="IPR006083">
    <property type="entry name" value="PRK/URK"/>
</dbReference>
<dbReference type="EMBL" id="BRXS01000001">
    <property type="protein sequence ID" value="GLC23939.1"/>
    <property type="molecule type" value="Genomic_DNA"/>
</dbReference>
<evidence type="ECO:0000259" key="1">
    <source>
        <dbReference type="Pfam" id="PF00485"/>
    </source>
</evidence>
<proteinExistence type="predicted"/>
<dbReference type="PANTHER" id="PTHR10285">
    <property type="entry name" value="URIDINE KINASE"/>
    <property type="match status" value="1"/>
</dbReference>
<dbReference type="AlphaFoldDB" id="A0AA37VDN3"/>
<dbReference type="PRINTS" id="PR00988">
    <property type="entry name" value="URIDINKINASE"/>
</dbReference>
<reference evidence="2" key="1">
    <citation type="submission" date="2022-08" db="EMBL/GenBank/DDBJ databases">
        <title>Draft genome sequencing of Roseisolibacter agri AW1220.</title>
        <authorList>
            <person name="Tobiishi Y."/>
            <person name="Tonouchi A."/>
        </authorList>
    </citation>
    <scope>NUCLEOTIDE SEQUENCE</scope>
    <source>
        <strain evidence="2">AW1220</strain>
    </source>
</reference>
<name>A0AA37VDN3_9BACT</name>
<dbReference type="InterPro" id="IPR027417">
    <property type="entry name" value="P-loop_NTPase"/>
</dbReference>
<dbReference type="Pfam" id="PF00485">
    <property type="entry name" value="PRK"/>
    <property type="match status" value="1"/>
</dbReference>
<comment type="caution">
    <text evidence="2">The sequence shown here is derived from an EMBL/GenBank/DDBJ whole genome shotgun (WGS) entry which is preliminary data.</text>
</comment>
<evidence type="ECO:0000313" key="3">
    <source>
        <dbReference type="Proteomes" id="UP001161325"/>
    </source>
</evidence>
<keyword evidence="3" id="KW-1185">Reference proteome</keyword>
<dbReference type="GO" id="GO:0016301">
    <property type="term" value="F:kinase activity"/>
    <property type="evidence" value="ECO:0007669"/>
    <property type="project" value="InterPro"/>
</dbReference>
<dbReference type="SUPFAM" id="SSF52540">
    <property type="entry name" value="P-loop containing nucleoside triphosphate hydrolases"/>
    <property type="match status" value="1"/>
</dbReference>
<gene>
    <name evidence="2" type="ORF">rosag_04520</name>
</gene>
<accession>A0AA37VDN3</accession>
<dbReference type="RefSeq" id="WP_284348385.1">
    <property type="nucleotide sequence ID" value="NZ_BRXS01000001.1"/>
</dbReference>
<evidence type="ECO:0000313" key="2">
    <source>
        <dbReference type="EMBL" id="GLC23939.1"/>
    </source>
</evidence>
<organism evidence="2 3">
    <name type="scientific">Roseisolibacter agri</name>
    <dbReference type="NCBI Taxonomy" id="2014610"/>
    <lineage>
        <taxon>Bacteria</taxon>
        <taxon>Pseudomonadati</taxon>
        <taxon>Gemmatimonadota</taxon>
        <taxon>Gemmatimonadia</taxon>
        <taxon>Gemmatimonadales</taxon>
        <taxon>Gemmatimonadaceae</taxon>
        <taxon>Roseisolibacter</taxon>
    </lineage>
</organism>
<protein>
    <recommendedName>
        <fullName evidence="1">Phosphoribulokinase/uridine kinase domain-containing protein</fullName>
    </recommendedName>
</protein>